<dbReference type="InterPro" id="IPR001902">
    <property type="entry name" value="SLC26A/SulP_fam"/>
</dbReference>
<feature type="compositionally biased region" description="Low complexity" evidence="5">
    <location>
        <begin position="670"/>
        <end position="683"/>
    </location>
</feature>
<dbReference type="InterPro" id="IPR002645">
    <property type="entry name" value="STAS_dom"/>
</dbReference>
<keyword evidence="2 6" id="KW-0812">Transmembrane</keyword>
<feature type="transmembrane region" description="Helical" evidence="6">
    <location>
        <begin position="275"/>
        <end position="294"/>
    </location>
</feature>
<gene>
    <name evidence="8" type="ORF">Vbra_14848</name>
</gene>
<dbReference type="EMBL" id="CDMY01000400">
    <property type="protein sequence ID" value="CEM10055.1"/>
    <property type="molecule type" value="Genomic_DNA"/>
</dbReference>
<feature type="transmembrane region" description="Helical" evidence="6">
    <location>
        <begin position="192"/>
        <end position="214"/>
    </location>
</feature>
<dbReference type="SUPFAM" id="SSF52091">
    <property type="entry name" value="SpoIIaa-like"/>
    <property type="match status" value="1"/>
</dbReference>
<evidence type="ECO:0000256" key="1">
    <source>
        <dbReference type="ARBA" id="ARBA00004141"/>
    </source>
</evidence>
<feature type="transmembrane region" description="Helical" evidence="6">
    <location>
        <begin position="116"/>
        <end position="132"/>
    </location>
</feature>
<organism evidence="8 9">
    <name type="scientific">Vitrella brassicaformis (strain CCMP3155)</name>
    <dbReference type="NCBI Taxonomy" id="1169540"/>
    <lineage>
        <taxon>Eukaryota</taxon>
        <taxon>Sar</taxon>
        <taxon>Alveolata</taxon>
        <taxon>Colpodellida</taxon>
        <taxon>Vitrellaceae</taxon>
        <taxon>Vitrella</taxon>
    </lineage>
</organism>
<feature type="compositionally biased region" description="Basic and acidic residues" evidence="5">
    <location>
        <begin position="9"/>
        <end position="21"/>
    </location>
</feature>
<evidence type="ECO:0000256" key="3">
    <source>
        <dbReference type="ARBA" id="ARBA00022989"/>
    </source>
</evidence>
<dbReference type="PhylomeDB" id="A0A0G4FBR4"/>
<feature type="transmembrane region" description="Helical" evidence="6">
    <location>
        <begin position="168"/>
        <end position="185"/>
    </location>
</feature>
<dbReference type="Proteomes" id="UP000041254">
    <property type="component" value="Unassembled WGS sequence"/>
</dbReference>
<dbReference type="VEuPathDB" id="CryptoDB:Vbra_14848"/>
<dbReference type="STRING" id="1169540.A0A0G4FBR4"/>
<keyword evidence="9" id="KW-1185">Reference proteome</keyword>
<dbReference type="CDD" id="cd07042">
    <property type="entry name" value="STAS_SulP_like_sulfate_transporter"/>
    <property type="match status" value="1"/>
</dbReference>
<comment type="subcellular location">
    <subcellularLocation>
        <location evidence="1">Membrane</location>
        <topology evidence="1">Multi-pass membrane protein</topology>
    </subcellularLocation>
</comment>
<evidence type="ECO:0000259" key="7">
    <source>
        <dbReference type="PROSITE" id="PS50801"/>
    </source>
</evidence>
<dbReference type="Gene3D" id="3.30.750.24">
    <property type="entry name" value="STAS domain"/>
    <property type="match status" value="1"/>
</dbReference>
<keyword evidence="4 6" id="KW-0472">Membrane</keyword>
<feature type="transmembrane region" description="Helical" evidence="6">
    <location>
        <begin position="457"/>
        <end position="488"/>
    </location>
</feature>
<reference evidence="8 9" key="1">
    <citation type="submission" date="2014-11" db="EMBL/GenBank/DDBJ databases">
        <authorList>
            <person name="Zhu J."/>
            <person name="Qi W."/>
            <person name="Song R."/>
        </authorList>
    </citation>
    <scope>NUCLEOTIDE SEQUENCE [LARGE SCALE GENOMIC DNA]</scope>
</reference>
<evidence type="ECO:0000256" key="5">
    <source>
        <dbReference type="SAM" id="MobiDB-lite"/>
    </source>
</evidence>
<accession>A0A0G4FBR4</accession>
<dbReference type="GO" id="GO:0055085">
    <property type="term" value="P:transmembrane transport"/>
    <property type="evidence" value="ECO:0007669"/>
    <property type="project" value="InterPro"/>
</dbReference>
<evidence type="ECO:0000256" key="2">
    <source>
        <dbReference type="ARBA" id="ARBA00022692"/>
    </source>
</evidence>
<feature type="region of interest" description="Disordered" evidence="5">
    <location>
        <begin position="670"/>
        <end position="722"/>
    </location>
</feature>
<evidence type="ECO:0000313" key="8">
    <source>
        <dbReference type="EMBL" id="CEM10055.1"/>
    </source>
</evidence>
<sequence length="788" mass="86914">MILTSGQAGDRHDNKKLDDKGVNANSEKQTITLRTEGFLQTLEEKPTPTKPHQFVADCAKESIKEATVKRFLPIVGFVTKYKTSFLSDDITAGIAEGIMAIPMGMSYSLLANLPPVYGLYNQLFLPLIYMLFGTFHHASIGTSAIEAILCAEAVANVIGWDAPLTERVPVTISLAVCVGATHMVLRLMRVGVVVDFIADPVLAGFSTGAAFLIATSQLKDLFGFPVPRTDFEAEQWWHILTNLPQTNWTAFTMCVSGLIILFLVKWVNARYFKKFPLPGQLIVMVLFTLLTWLFQLNEAPFNLRILREIPQGFPVPDVPHFQGHFVQLFRQAIPLAVMVYVIHISVAKTVGKKHGYRIDAEQELVAYGMTNLVGSMFQCFPAGNAVSRVGVVSSVGAKTILHTLPNVAVVALTLSLITPLLFYLPYAALASVVFFGTYGMINFQEGRRLWKFKNPDFYLWATCLLVTATLGAMEGIIVAVVLSLIWLLGKSARPNATVLGRLPGTSSYHEIHRFPTAREIPGVKIFRFDADLNFSNAEFFESKVLSVIKPSGSKPDRVDEEEGGDGEVPTQTVIVDCSGINSLDVTSIGMLERLAQWFQEQKLDLLFANWKGPMRDFLDRAEFFKVVPADHCFLSLHDAVIYSAVRHTAHKHAKIEIDSSAEAHLHILSPHPSPRASARRLSSVDSKSDAALDEPDSEMVVEGPTDAEKTSEASRPDSPHPLNVVGRQMDADRQSSGAVGALLWGVHMDDDEEAGVLWDGHMEWAQNVREVNQAGTEKTWGIVSMTHP</sequence>
<feature type="domain" description="STAS" evidence="7">
    <location>
        <begin position="513"/>
        <end position="643"/>
    </location>
</feature>
<dbReference type="GO" id="GO:0016020">
    <property type="term" value="C:membrane"/>
    <property type="evidence" value="ECO:0007669"/>
    <property type="project" value="UniProtKB-SubCell"/>
</dbReference>
<dbReference type="InterPro" id="IPR011547">
    <property type="entry name" value="SLC26A/SulP_dom"/>
</dbReference>
<name>A0A0G4FBR4_VITBC</name>
<dbReference type="InterPro" id="IPR036513">
    <property type="entry name" value="STAS_dom_sf"/>
</dbReference>
<feature type="transmembrane region" description="Helical" evidence="6">
    <location>
        <begin position="328"/>
        <end position="347"/>
    </location>
</feature>
<feature type="region of interest" description="Disordered" evidence="5">
    <location>
        <begin position="1"/>
        <end position="26"/>
    </location>
</feature>
<dbReference type="AlphaFoldDB" id="A0A0G4FBR4"/>
<feature type="transmembrane region" description="Helical" evidence="6">
    <location>
        <begin position="248"/>
        <end position="268"/>
    </location>
</feature>
<feature type="compositionally biased region" description="Basic and acidic residues" evidence="5">
    <location>
        <begin position="706"/>
        <end position="718"/>
    </location>
</feature>
<keyword evidence="3 6" id="KW-1133">Transmembrane helix</keyword>
<dbReference type="PROSITE" id="PS50801">
    <property type="entry name" value="STAS"/>
    <property type="match status" value="1"/>
</dbReference>
<evidence type="ECO:0000256" key="6">
    <source>
        <dbReference type="SAM" id="Phobius"/>
    </source>
</evidence>
<evidence type="ECO:0000256" key="4">
    <source>
        <dbReference type="ARBA" id="ARBA00023136"/>
    </source>
</evidence>
<dbReference type="Pfam" id="PF01740">
    <property type="entry name" value="STAS"/>
    <property type="match status" value="1"/>
</dbReference>
<dbReference type="Pfam" id="PF00916">
    <property type="entry name" value="Sulfate_transp"/>
    <property type="match status" value="1"/>
</dbReference>
<dbReference type="PANTHER" id="PTHR11814">
    <property type="entry name" value="SULFATE TRANSPORTER"/>
    <property type="match status" value="1"/>
</dbReference>
<evidence type="ECO:0000313" key="9">
    <source>
        <dbReference type="Proteomes" id="UP000041254"/>
    </source>
</evidence>
<dbReference type="OrthoDB" id="438491at2759"/>
<proteinExistence type="predicted"/>
<protein>
    <recommendedName>
        <fullName evidence="7">STAS domain-containing protein</fullName>
    </recommendedName>
</protein>
<dbReference type="OMA" id="YKDAQRV"/>
<feature type="transmembrane region" description="Helical" evidence="6">
    <location>
        <begin position="407"/>
        <end position="437"/>
    </location>
</feature>
<dbReference type="InParanoid" id="A0A0G4FBR4"/>
<dbReference type="NCBIfam" id="TIGR00815">
    <property type="entry name" value="sulP"/>
    <property type="match status" value="1"/>
</dbReference>